<accession>A0A091DNB3</accession>
<feature type="domain" description="Ig-like" evidence="7">
    <location>
        <begin position="145"/>
        <end position="232"/>
    </location>
</feature>
<dbReference type="InterPro" id="IPR013106">
    <property type="entry name" value="Ig_V-set"/>
</dbReference>
<keyword evidence="1 6" id="KW-0732">Signal</keyword>
<dbReference type="GO" id="GO:1990782">
    <property type="term" value="F:protein tyrosine kinase binding"/>
    <property type="evidence" value="ECO:0007669"/>
    <property type="project" value="TreeGrafter"/>
</dbReference>
<dbReference type="PROSITE" id="PS50835">
    <property type="entry name" value="IG_LIKE"/>
    <property type="match status" value="2"/>
</dbReference>
<dbReference type="Gene3D" id="2.60.40.10">
    <property type="entry name" value="Immunoglobulins"/>
    <property type="match status" value="4"/>
</dbReference>
<evidence type="ECO:0000256" key="6">
    <source>
        <dbReference type="SAM" id="SignalP"/>
    </source>
</evidence>
<feature type="region of interest" description="Disordered" evidence="5">
    <location>
        <begin position="460"/>
        <end position="482"/>
    </location>
</feature>
<dbReference type="GO" id="GO:0007165">
    <property type="term" value="P:signal transduction"/>
    <property type="evidence" value="ECO:0007669"/>
    <property type="project" value="TreeGrafter"/>
</dbReference>
<keyword evidence="3" id="KW-0393">Immunoglobulin domain</keyword>
<dbReference type="SMART" id="SM00409">
    <property type="entry name" value="IG"/>
    <property type="match status" value="4"/>
</dbReference>
<feature type="signal peptide" evidence="6">
    <location>
        <begin position="1"/>
        <end position="34"/>
    </location>
</feature>
<dbReference type="GO" id="GO:0005886">
    <property type="term" value="C:plasma membrane"/>
    <property type="evidence" value="ECO:0007669"/>
    <property type="project" value="TreeGrafter"/>
</dbReference>
<sequence length="482" mass="53618">MKPSSGLPSGRLIPWQGLLLTASLLTFWNPPTSAQLTVETMPSIVAEDSNVLLLVHNLPENLRLYRWYKGANIFKSHRIAVYETSTQAVRPGSAYSGRETIYPNGSLLLQNVRQEDMGLYTLITVNTSRQTQQASGQVQVYPMLPKPSITSNNSNPVEGQDSVELMCEPEIQNTTYLWWRNGQKFLGSNRLRLSKGNTALTLLRVTRNDTGPYECGTWNPLSANQSDPVTLNILYGPDTPLILPTDSYFRSGTNLSLSCHAVSKPPAKFTWLFNGRILRSTQQFVIPKISARNTGYYTCLVHNFATHLSGTIVKNITVFASVLIFWNPPITAQVTIEAVPFDATEGKDVLLLVHNLPGNISGYDWFKGKIVYNRPAIATYLIEPQITLPGPAYSHRETVYPNGSLLIQKVTQKDAGVYTLLIVHTDFLTQKASGQFHVHRPYDECCPSLLQTIQPSHCGQRSGAQDLQEQHIPQSVSGEGWC</sequence>
<reference evidence="8 9" key="1">
    <citation type="submission" date="2013-11" db="EMBL/GenBank/DDBJ databases">
        <title>The Damaraland mole rat (Fukomys damarensis) genome and evolution of African mole rats.</title>
        <authorList>
            <person name="Gladyshev V.N."/>
            <person name="Fang X."/>
        </authorList>
    </citation>
    <scope>NUCLEOTIDE SEQUENCE [LARGE SCALE GENOMIC DNA]</scope>
    <source>
        <tissue evidence="8">Liver</tissue>
    </source>
</reference>
<proteinExistence type="inferred from homology"/>
<evidence type="ECO:0000256" key="1">
    <source>
        <dbReference type="ARBA" id="ARBA00022729"/>
    </source>
</evidence>
<keyword evidence="2" id="KW-0325">Glycoprotein</keyword>
<comment type="similarity">
    <text evidence="4">Belongs to the immunoglobulin superfamily. CEA family.</text>
</comment>
<dbReference type="InterPro" id="IPR050831">
    <property type="entry name" value="CEA_cell_adhesion"/>
</dbReference>
<dbReference type="InterPro" id="IPR013783">
    <property type="entry name" value="Ig-like_fold"/>
</dbReference>
<gene>
    <name evidence="8" type="ORF">H920_04970</name>
</gene>
<dbReference type="GO" id="GO:0002682">
    <property type="term" value="P:regulation of immune system process"/>
    <property type="evidence" value="ECO:0007669"/>
    <property type="project" value="TreeGrafter"/>
</dbReference>
<dbReference type="InterPro" id="IPR003599">
    <property type="entry name" value="Ig_sub"/>
</dbReference>
<dbReference type="PRINTS" id="PR01832">
    <property type="entry name" value="VEGFRECEPTOR"/>
</dbReference>
<dbReference type="Proteomes" id="UP000028990">
    <property type="component" value="Unassembled WGS sequence"/>
</dbReference>
<evidence type="ECO:0000313" key="8">
    <source>
        <dbReference type="EMBL" id="KFO33624.1"/>
    </source>
</evidence>
<name>A0A091DNB3_FUKDA</name>
<feature type="domain" description="Ig-like" evidence="7">
    <location>
        <begin position="237"/>
        <end position="317"/>
    </location>
</feature>
<protein>
    <submittedName>
        <fullName evidence="8">Carcinoembryonic antigen-related cell adhesion molecule 1</fullName>
    </submittedName>
</protein>
<dbReference type="FunFam" id="2.60.40.10:FF:000340">
    <property type="entry name" value="Carcinoembryonic antigen-related cell adhesion molecule 1"/>
    <property type="match status" value="2"/>
</dbReference>
<feature type="chain" id="PRO_5001872182" evidence="6">
    <location>
        <begin position="35"/>
        <end position="482"/>
    </location>
</feature>
<evidence type="ECO:0000256" key="4">
    <source>
        <dbReference type="ARBA" id="ARBA00038222"/>
    </source>
</evidence>
<dbReference type="PANTHER" id="PTHR44427">
    <property type="entry name" value="CARCINOEMBRYONIC ANTIGEN-RELATED CELL ADHESION MOLECULE 19"/>
    <property type="match status" value="1"/>
</dbReference>
<dbReference type="SUPFAM" id="SSF48726">
    <property type="entry name" value="Immunoglobulin"/>
    <property type="match status" value="4"/>
</dbReference>
<dbReference type="EMBL" id="KN122065">
    <property type="protein sequence ID" value="KFO33624.1"/>
    <property type="molecule type" value="Genomic_DNA"/>
</dbReference>
<dbReference type="CDD" id="cd05774">
    <property type="entry name" value="IgV_CEACAM_D1"/>
    <property type="match status" value="2"/>
</dbReference>
<evidence type="ECO:0000259" key="7">
    <source>
        <dbReference type="PROSITE" id="PS50835"/>
    </source>
</evidence>
<dbReference type="CDD" id="cd05740">
    <property type="entry name" value="IgI_hCEACAM_2_4_6_like"/>
    <property type="match status" value="1"/>
</dbReference>
<evidence type="ECO:0000256" key="2">
    <source>
        <dbReference type="ARBA" id="ARBA00023180"/>
    </source>
</evidence>
<dbReference type="PANTHER" id="PTHR44427:SF1">
    <property type="entry name" value="CARCINOEMBRYONIC ANTIGEN-RELATED CELL ADHESION MOLECULE 1"/>
    <property type="match status" value="1"/>
</dbReference>
<dbReference type="InterPro" id="IPR007110">
    <property type="entry name" value="Ig-like_dom"/>
</dbReference>
<dbReference type="AlphaFoldDB" id="A0A091DNB3"/>
<evidence type="ECO:0000256" key="3">
    <source>
        <dbReference type="ARBA" id="ARBA00023319"/>
    </source>
</evidence>
<dbReference type="Pfam" id="PF13895">
    <property type="entry name" value="Ig_2"/>
    <property type="match status" value="1"/>
</dbReference>
<dbReference type="Pfam" id="PF13927">
    <property type="entry name" value="Ig_3"/>
    <property type="match status" value="1"/>
</dbReference>
<dbReference type="InterPro" id="IPR036179">
    <property type="entry name" value="Ig-like_dom_sf"/>
</dbReference>
<dbReference type="GO" id="GO:0009986">
    <property type="term" value="C:cell surface"/>
    <property type="evidence" value="ECO:0007669"/>
    <property type="project" value="TreeGrafter"/>
</dbReference>
<keyword evidence="9" id="KW-1185">Reference proteome</keyword>
<dbReference type="eggNOG" id="ENOG502RXPD">
    <property type="taxonomic scope" value="Eukaryota"/>
</dbReference>
<evidence type="ECO:0000313" key="9">
    <source>
        <dbReference type="Proteomes" id="UP000028990"/>
    </source>
</evidence>
<dbReference type="Pfam" id="PF07686">
    <property type="entry name" value="V-set"/>
    <property type="match status" value="2"/>
</dbReference>
<organism evidence="8 9">
    <name type="scientific">Fukomys damarensis</name>
    <name type="common">Damaraland mole rat</name>
    <name type="synonym">Cryptomys damarensis</name>
    <dbReference type="NCBI Taxonomy" id="885580"/>
    <lineage>
        <taxon>Eukaryota</taxon>
        <taxon>Metazoa</taxon>
        <taxon>Chordata</taxon>
        <taxon>Craniata</taxon>
        <taxon>Vertebrata</taxon>
        <taxon>Euteleostomi</taxon>
        <taxon>Mammalia</taxon>
        <taxon>Eutheria</taxon>
        <taxon>Euarchontoglires</taxon>
        <taxon>Glires</taxon>
        <taxon>Rodentia</taxon>
        <taxon>Hystricomorpha</taxon>
        <taxon>Bathyergidae</taxon>
        <taxon>Fukomys</taxon>
    </lineage>
</organism>
<evidence type="ECO:0000256" key="5">
    <source>
        <dbReference type="SAM" id="MobiDB-lite"/>
    </source>
</evidence>
<dbReference type="FunFam" id="2.60.40.10:FF:000244">
    <property type="entry name" value="carcinoembryonic antigen-related cell adhesion molecule 16"/>
    <property type="match status" value="1"/>
</dbReference>